<evidence type="ECO:0000313" key="1">
    <source>
        <dbReference type="EMBL" id="KAJ8404001.1"/>
    </source>
</evidence>
<protein>
    <submittedName>
        <fullName evidence="1">Uncharacterized protein</fullName>
    </submittedName>
</protein>
<evidence type="ECO:0000313" key="2">
    <source>
        <dbReference type="Proteomes" id="UP001221898"/>
    </source>
</evidence>
<reference evidence="1" key="1">
    <citation type="journal article" date="2023" name="Science">
        <title>Genome structures resolve the early diversification of teleost fishes.</title>
        <authorList>
            <person name="Parey E."/>
            <person name="Louis A."/>
            <person name="Montfort J."/>
            <person name="Bouchez O."/>
            <person name="Roques C."/>
            <person name="Iampietro C."/>
            <person name="Lluch J."/>
            <person name="Castinel A."/>
            <person name="Donnadieu C."/>
            <person name="Desvignes T."/>
            <person name="Floi Bucao C."/>
            <person name="Jouanno E."/>
            <person name="Wen M."/>
            <person name="Mejri S."/>
            <person name="Dirks R."/>
            <person name="Jansen H."/>
            <person name="Henkel C."/>
            <person name="Chen W.J."/>
            <person name="Zahm M."/>
            <person name="Cabau C."/>
            <person name="Klopp C."/>
            <person name="Thompson A.W."/>
            <person name="Robinson-Rechavi M."/>
            <person name="Braasch I."/>
            <person name="Lecointre G."/>
            <person name="Bobe J."/>
            <person name="Postlethwait J.H."/>
            <person name="Berthelot C."/>
            <person name="Roest Crollius H."/>
            <person name="Guiguen Y."/>
        </authorList>
    </citation>
    <scope>NUCLEOTIDE SEQUENCE</scope>
    <source>
        <strain evidence="1">NC1722</strain>
    </source>
</reference>
<comment type="caution">
    <text evidence="1">The sequence shown here is derived from an EMBL/GenBank/DDBJ whole genome shotgun (WGS) entry which is preliminary data.</text>
</comment>
<sequence length="168" mass="19315">MKPAVSNAQTLYGDLTAGSSKVLLKMSRLIFISGTRSLNTYALLDDGSERTILFSDEAKKLVDKLKHLLVEARFDLCQWASNIPGVISQKAHAQMERTEPTMRSIYWIIASQYDPLGFINPFTTRTKVLVKKFWDKKREWDDPDLPEDLLKSIRIRVLRHRRSAPNHS</sequence>
<dbReference type="PANTHER" id="PTHR47331:SF5">
    <property type="entry name" value="RIBONUCLEASE H"/>
    <property type="match status" value="1"/>
</dbReference>
<dbReference type="Proteomes" id="UP001221898">
    <property type="component" value="Unassembled WGS sequence"/>
</dbReference>
<organism evidence="1 2">
    <name type="scientific">Aldrovandia affinis</name>
    <dbReference type="NCBI Taxonomy" id="143900"/>
    <lineage>
        <taxon>Eukaryota</taxon>
        <taxon>Metazoa</taxon>
        <taxon>Chordata</taxon>
        <taxon>Craniata</taxon>
        <taxon>Vertebrata</taxon>
        <taxon>Euteleostomi</taxon>
        <taxon>Actinopterygii</taxon>
        <taxon>Neopterygii</taxon>
        <taxon>Teleostei</taxon>
        <taxon>Notacanthiformes</taxon>
        <taxon>Halosauridae</taxon>
        <taxon>Aldrovandia</taxon>
    </lineage>
</organism>
<dbReference type="PANTHER" id="PTHR47331">
    <property type="entry name" value="PHD-TYPE DOMAIN-CONTAINING PROTEIN"/>
    <property type="match status" value="1"/>
</dbReference>
<accession>A0AAD7SM48</accession>
<keyword evidence="2" id="KW-1185">Reference proteome</keyword>
<dbReference type="InterPro" id="IPR008042">
    <property type="entry name" value="Retrotrans_Pao"/>
</dbReference>
<proteinExistence type="predicted"/>
<name>A0AAD7SM48_9TELE</name>
<dbReference type="Pfam" id="PF05380">
    <property type="entry name" value="Peptidase_A17"/>
    <property type="match status" value="1"/>
</dbReference>
<dbReference type="EMBL" id="JAINUG010000055">
    <property type="protein sequence ID" value="KAJ8404001.1"/>
    <property type="molecule type" value="Genomic_DNA"/>
</dbReference>
<gene>
    <name evidence="1" type="ORF">AAFF_G00343510</name>
</gene>
<dbReference type="AlphaFoldDB" id="A0AAD7SM48"/>